<dbReference type="RefSeq" id="WP_010106320.1">
    <property type="nucleotide sequence ID" value="NZ_QZCV01000007.1"/>
</dbReference>
<evidence type="ECO:0000256" key="3">
    <source>
        <dbReference type="ARBA" id="ARBA00023125"/>
    </source>
</evidence>
<dbReference type="PIRSF" id="PIRSF003135">
    <property type="entry name" value="Primosomal_n"/>
    <property type="match status" value="1"/>
</dbReference>
<dbReference type="Gene3D" id="2.40.50.140">
    <property type="entry name" value="Nucleic acid-binding proteins"/>
    <property type="match status" value="1"/>
</dbReference>
<keyword evidence="1 4" id="KW-0639">Primosome</keyword>
<reference evidence="6" key="1">
    <citation type="submission" date="2023-07" db="EMBL/GenBank/DDBJ databases">
        <title>Verminephrobacter genomes.</title>
        <authorList>
            <person name="Lund M.B."/>
        </authorList>
    </citation>
    <scope>NUCLEOTIDE SEQUENCE [LARGE SCALE GENOMIC DNA]</scope>
    <source>
        <strain evidence="6">AtM5-05</strain>
    </source>
</reference>
<gene>
    <name evidence="4 5" type="primary">priB</name>
    <name evidence="5" type="ORF">D5039_18870</name>
</gene>
<evidence type="ECO:0000256" key="1">
    <source>
        <dbReference type="ARBA" id="ARBA00022515"/>
    </source>
</evidence>
<dbReference type="GeneID" id="77322306"/>
<comment type="subunit">
    <text evidence="4">Homodimer. Interacts with PriA and DnaT. Component of the replication restart primosome. Primosome assembly occurs via a 'hand-off' mechanism. PriA binds to replication forks, subsequently PriB then DnaT bind; DnaT then displaces ssDNA to generate the helicase loading substrate.</text>
</comment>
<accession>A0ABT3KXS3</accession>
<comment type="similarity">
    <text evidence="4">Belongs to the PriB family.</text>
</comment>
<dbReference type="Pfam" id="PF22657">
    <property type="entry name" value="SSB_1"/>
    <property type="match status" value="1"/>
</dbReference>
<dbReference type="SUPFAM" id="SSF50249">
    <property type="entry name" value="Nucleic acid-binding proteins"/>
    <property type="match status" value="1"/>
</dbReference>
<evidence type="ECO:0000256" key="2">
    <source>
        <dbReference type="ARBA" id="ARBA00022705"/>
    </source>
</evidence>
<evidence type="ECO:0000313" key="5">
    <source>
        <dbReference type="EMBL" id="MCW5323127.1"/>
    </source>
</evidence>
<dbReference type="InterPro" id="IPR023646">
    <property type="entry name" value="Prisomal_replication_PriB"/>
</dbReference>
<dbReference type="InterPro" id="IPR000424">
    <property type="entry name" value="Primosome_PriB/ssb"/>
</dbReference>
<protein>
    <recommendedName>
        <fullName evidence="4">Replication restart protein PriB</fullName>
    </recommendedName>
</protein>
<comment type="caution">
    <text evidence="5">The sequence shown here is derived from an EMBL/GenBank/DDBJ whole genome shotgun (WGS) entry which is preliminary data.</text>
</comment>
<dbReference type="Proteomes" id="UP001208935">
    <property type="component" value="Unassembled WGS sequence"/>
</dbReference>
<sequence>MHNRVVLTACIAEAEPLRCTPAGLPAIALRIAHTSQQTEVGQPREVKAAMKAVAFGAMAERLARQDIGSLWTFSGFLASPRNGKNAVLHVQDIQQT</sequence>
<proteinExistence type="inferred from homology"/>
<dbReference type="EMBL" id="QZCW01000003">
    <property type="protein sequence ID" value="MCW5323127.1"/>
    <property type="molecule type" value="Genomic_DNA"/>
</dbReference>
<organism evidence="5 6">
    <name type="scientific">Verminephrobacter aporrectodeae subsp. tuberculatae</name>
    <dbReference type="NCBI Taxonomy" id="1110392"/>
    <lineage>
        <taxon>Bacteria</taxon>
        <taxon>Pseudomonadati</taxon>
        <taxon>Pseudomonadota</taxon>
        <taxon>Betaproteobacteria</taxon>
        <taxon>Burkholderiales</taxon>
        <taxon>Comamonadaceae</taxon>
        <taxon>Verminephrobacter</taxon>
    </lineage>
</organism>
<evidence type="ECO:0000313" key="6">
    <source>
        <dbReference type="Proteomes" id="UP001208935"/>
    </source>
</evidence>
<dbReference type="PROSITE" id="PS50935">
    <property type="entry name" value="SSB"/>
    <property type="match status" value="1"/>
</dbReference>
<keyword evidence="6" id="KW-1185">Reference proteome</keyword>
<keyword evidence="3 4" id="KW-0238">DNA-binding</keyword>
<dbReference type="NCBIfam" id="TIGR04418">
    <property type="entry name" value="PriB_gamma"/>
    <property type="match status" value="1"/>
</dbReference>
<name>A0ABT3KXS3_9BURK</name>
<keyword evidence="2 4" id="KW-0235">DNA replication</keyword>
<evidence type="ECO:0000256" key="4">
    <source>
        <dbReference type="HAMAP-Rule" id="MF_00720"/>
    </source>
</evidence>
<dbReference type="HAMAP" id="MF_00720">
    <property type="entry name" value="PriB"/>
    <property type="match status" value="1"/>
</dbReference>
<comment type="function">
    <text evidence="4">Involved in the restart of stalled replication forks, which reloads the replicative helicase on sites other than the origin of replication; the PriA-PriB pathway is the major replication restart pathway. During primosome assembly it facilitates complex formation between PriA and DnaT on DNA; stabilizes PriA on DNA. Stimulates the DNA unwinding activity of PriA helicase.</text>
</comment>
<dbReference type="InterPro" id="IPR012340">
    <property type="entry name" value="NA-bd_OB-fold"/>
</dbReference>